<organism evidence="4">
    <name type="scientific">Actinomyces succiniciruminis</name>
    <dbReference type="NCBI Taxonomy" id="1522002"/>
    <lineage>
        <taxon>Bacteria</taxon>
        <taxon>Bacillati</taxon>
        <taxon>Actinomycetota</taxon>
        <taxon>Actinomycetes</taxon>
        <taxon>Actinomycetales</taxon>
        <taxon>Actinomycetaceae</taxon>
        <taxon>Actinomyces</taxon>
    </lineage>
</organism>
<accession>A0A1L7RQZ2</accession>
<dbReference type="AlphaFoldDB" id="A0A1L7RQZ2"/>
<dbReference type="PRINTS" id="PR00502">
    <property type="entry name" value="NUDIXFAMILY"/>
</dbReference>
<dbReference type="PANTHER" id="PTHR43046">
    <property type="entry name" value="GDP-MANNOSE MANNOSYL HYDROLASE"/>
    <property type="match status" value="1"/>
</dbReference>
<evidence type="ECO:0000259" key="3">
    <source>
        <dbReference type="PROSITE" id="PS51462"/>
    </source>
</evidence>
<protein>
    <submittedName>
        <fullName evidence="4">In phosphorus-containing anhydrides</fullName>
        <ecNumber evidence="4">3.6.1.-</ecNumber>
    </submittedName>
</protein>
<dbReference type="EC" id="3.6.1.-" evidence="4"/>
<sequence>MTPTTTDDGPIPLRPLAAEIIVRGVIRRGDEVLLVQSTVASWWFLPGGHLESGESLSQCLVRELIEEAQLEVTDLHGLGFIEHSYTDDTGSHHEVNVLIQASPHGEVGAVEDHLTFRWFPVSMLSTLDVRPEGVAATLQRGGPIGRLVVGNEGI</sequence>
<feature type="domain" description="Nudix hydrolase" evidence="3">
    <location>
        <begin position="12"/>
        <end position="141"/>
    </location>
</feature>
<dbReference type="PANTHER" id="PTHR43046:SF14">
    <property type="entry name" value="MUTT_NUDIX FAMILY PROTEIN"/>
    <property type="match status" value="1"/>
</dbReference>
<keyword evidence="2 4" id="KW-0378">Hydrolase</keyword>
<dbReference type="EMBL" id="LK995527">
    <property type="protein sequence ID" value="CED91978.1"/>
    <property type="molecule type" value="Genomic_DNA"/>
</dbReference>
<dbReference type="Gene3D" id="3.90.79.10">
    <property type="entry name" value="Nucleoside Triphosphate Pyrophosphohydrolase"/>
    <property type="match status" value="1"/>
</dbReference>
<dbReference type="PROSITE" id="PS51462">
    <property type="entry name" value="NUDIX"/>
    <property type="match status" value="1"/>
</dbReference>
<evidence type="ECO:0000256" key="2">
    <source>
        <dbReference type="ARBA" id="ARBA00022801"/>
    </source>
</evidence>
<dbReference type="SUPFAM" id="SSF55811">
    <property type="entry name" value="Nudix"/>
    <property type="match status" value="1"/>
</dbReference>
<evidence type="ECO:0000256" key="1">
    <source>
        <dbReference type="ARBA" id="ARBA00001946"/>
    </source>
</evidence>
<comment type="cofactor">
    <cofactor evidence="1">
        <name>Mg(2+)</name>
        <dbReference type="ChEBI" id="CHEBI:18420"/>
    </cofactor>
</comment>
<evidence type="ECO:0000313" key="4">
    <source>
        <dbReference type="EMBL" id="CED91978.1"/>
    </source>
</evidence>
<reference evidence="4" key="1">
    <citation type="submission" date="2014-07" db="EMBL/GenBank/DDBJ databases">
        <authorList>
            <person name="Zhang J.E."/>
            <person name="Yang H."/>
            <person name="Guo J."/>
            <person name="Deng Z."/>
            <person name="Luo H."/>
            <person name="Luo M."/>
            <person name="Zhao B."/>
        </authorList>
    </citation>
    <scope>NUCLEOTIDE SEQUENCE</scope>
    <source>
        <strain evidence="4">AM4</strain>
    </source>
</reference>
<dbReference type="RefSeq" id="WP_210581141.1">
    <property type="nucleotide sequence ID" value="NZ_LK995527.1"/>
</dbReference>
<dbReference type="InterPro" id="IPR020476">
    <property type="entry name" value="Nudix_hydrolase"/>
</dbReference>
<name>A0A1L7RQZ2_9ACTO</name>
<gene>
    <name evidence="4" type="ORF">AAM4_2146</name>
</gene>
<dbReference type="Pfam" id="PF00293">
    <property type="entry name" value="NUDIX"/>
    <property type="match status" value="1"/>
</dbReference>
<dbReference type="InterPro" id="IPR015797">
    <property type="entry name" value="NUDIX_hydrolase-like_dom_sf"/>
</dbReference>
<proteinExistence type="predicted"/>
<dbReference type="GO" id="GO:0016787">
    <property type="term" value="F:hydrolase activity"/>
    <property type="evidence" value="ECO:0007669"/>
    <property type="project" value="UniProtKB-KW"/>
</dbReference>
<dbReference type="InterPro" id="IPR000086">
    <property type="entry name" value="NUDIX_hydrolase_dom"/>
</dbReference>